<reference evidence="1 2" key="1">
    <citation type="journal article" date="2021" name="Front. Genet.">
        <title>Chromosome-Level Genome Assembly Reveals Significant Gene Expansion in the Toll and IMD Signaling Pathways of Dendrolimus kikuchii.</title>
        <authorList>
            <person name="Zhou J."/>
            <person name="Wu P."/>
            <person name="Xiong Z."/>
            <person name="Liu N."/>
            <person name="Zhao N."/>
            <person name="Ji M."/>
            <person name="Qiu Y."/>
            <person name="Yang B."/>
        </authorList>
    </citation>
    <scope>NUCLEOTIDE SEQUENCE [LARGE SCALE GENOMIC DNA]</scope>
    <source>
        <strain evidence="1">Ann1</strain>
    </source>
</reference>
<dbReference type="EMBL" id="CM034407">
    <property type="protein sequence ID" value="KAJ0172494.1"/>
    <property type="molecule type" value="Genomic_DNA"/>
</dbReference>
<accession>A0ACC1CM32</accession>
<evidence type="ECO:0000313" key="1">
    <source>
        <dbReference type="EMBL" id="KAJ0172494.1"/>
    </source>
</evidence>
<proteinExistence type="predicted"/>
<organism evidence="1 2">
    <name type="scientific">Dendrolimus kikuchii</name>
    <dbReference type="NCBI Taxonomy" id="765133"/>
    <lineage>
        <taxon>Eukaryota</taxon>
        <taxon>Metazoa</taxon>
        <taxon>Ecdysozoa</taxon>
        <taxon>Arthropoda</taxon>
        <taxon>Hexapoda</taxon>
        <taxon>Insecta</taxon>
        <taxon>Pterygota</taxon>
        <taxon>Neoptera</taxon>
        <taxon>Endopterygota</taxon>
        <taxon>Lepidoptera</taxon>
        <taxon>Glossata</taxon>
        <taxon>Ditrysia</taxon>
        <taxon>Bombycoidea</taxon>
        <taxon>Lasiocampidae</taxon>
        <taxon>Dendrolimus</taxon>
    </lineage>
</organism>
<dbReference type="Proteomes" id="UP000824533">
    <property type="component" value="Linkage Group LG21"/>
</dbReference>
<comment type="caution">
    <text evidence="1">The sequence shown here is derived from an EMBL/GenBank/DDBJ whole genome shotgun (WGS) entry which is preliminary data.</text>
</comment>
<sequence length="609" mass="69454">MIEFTTTYIFYIYHALLTRGGRILSLIPTENALSDDGNASDVDVELLGAQVSHSDSSSPALYIASSLERLNILDADDETSTDENVRLTPVFEEVYPNPSLEPDCSTIPIISDIPTLPATPATPATLKPVSQVASESQASPAQPSVSIPSTPTTSSTLSNRLTRKTRSKRPTVAVAKRSRRIKKFVLCYKWKRAAVFRHKETVEDVPEIDSQTPTIPLDYFYKFFSAVVITDIVEQTNAYSVEKTGRSIELVEDELPNFLAIHIIMAVVSMPSYIDYWNLQYRFGLVADLTPIKRYQKIRRYLHFVDNSTDNSDRYHKSRPIVEKIRANFLAQEVETKFSIDEMIIPYKGTKASKRRQYMKDNPNKWGMIYDFILYGGEDTFRFHNFTEEELSLGFGAQVVIGLCKSIKKNTSFCILRQYFFSCPELFYILRENFGIFGLGTIRKNRLRGADAVLRAYDQAVCDKNRLAVVRWNDNKVVTLVSTYVGTEPVEKIKRYCKEARQKYNKHMGGVDLADMLLSLYRTPFKTRRWYIGIFAQLLNICINNAWLSYRNRISAYSSILNGHASATPTWRIPFTGRELSPQASVLVVAYGPQSDFLWIKKRFHGILT</sequence>
<name>A0ACC1CM32_9NEOP</name>
<keyword evidence="2" id="KW-1185">Reference proteome</keyword>
<evidence type="ECO:0000313" key="2">
    <source>
        <dbReference type="Proteomes" id="UP000824533"/>
    </source>
</evidence>
<protein>
    <submittedName>
        <fullName evidence="1">Uncharacterized protein</fullName>
    </submittedName>
</protein>
<gene>
    <name evidence="1" type="ORF">K1T71_011633</name>
</gene>